<dbReference type="AlphaFoldDB" id="A0A2T0WCC9"/>
<comment type="caution">
    <text evidence="1">The sequence shown here is derived from an EMBL/GenBank/DDBJ whole genome shotgun (WGS) entry which is preliminary data.</text>
</comment>
<dbReference type="RefSeq" id="WP_106268529.1">
    <property type="nucleotide sequence ID" value="NZ_PVTQ01000026.1"/>
</dbReference>
<keyword evidence="2" id="KW-1185">Reference proteome</keyword>
<accession>A0A2T0WCC9</accession>
<dbReference type="OrthoDB" id="9803878at2"/>
<proteinExistence type="predicted"/>
<dbReference type="EMBL" id="PVTQ01000026">
    <property type="protein sequence ID" value="PRY84306.1"/>
    <property type="molecule type" value="Genomic_DNA"/>
</dbReference>
<dbReference type="Proteomes" id="UP000238392">
    <property type="component" value="Unassembled WGS sequence"/>
</dbReference>
<name>A0A2T0WCC9_9RHOB</name>
<evidence type="ECO:0000313" key="1">
    <source>
        <dbReference type="EMBL" id="PRY84306.1"/>
    </source>
</evidence>
<reference evidence="1 2" key="1">
    <citation type="submission" date="2018-03" db="EMBL/GenBank/DDBJ databases">
        <title>Genomic Encyclopedia of Archaeal and Bacterial Type Strains, Phase II (KMG-II): from individual species to whole genera.</title>
        <authorList>
            <person name="Goeker M."/>
        </authorList>
    </citation>
    <scope>NUCLEOTIDE SEQUENCE [LARGE SCALE GENOMIC DNA]</scope>
    <source>
        <strain evidence="1 2">DSM 100212</strain>
    </source>
</reference>
<organism evidence="1 2">
    <name type="scientific">Donghicola tyrosinivorans</name>
    <dbReference type="NCBI Taxonomy" id="1652492"/>
    <lineage>
        <taxon>Bacteria</taxon>
        <taxon>Pseudomonadati</taxon>
        <taxon>Pseudomonadota</taxon>
        <taxon>Alphaproteobacteria</taxon>
        <taxon>Rhodobacterales</taxon>
        <taxon>Roseobacteraceae</taxon>
        <taxon>Donghicola</taxon>
    </lineage>
</organism>
<sequence>MRRGTIFYFRKRLPKASPPPGERASHKSLFCASLQTNVLAEAFARAAQLLDFYETKRKQLLLDTTQTMSDAAVNAVLHHILRTELNRIIRGQNAPSTDIAAVDA</sequence>
<gene>
    <name evidence="1" type="ORF">CLV74_12629</name>
</gene>
<protein>
    <submittedName>
        <fullName evidence="1">Uncharacterized protein</fullName>
    </submittedName>
</protein>
<evidence type="ECO:0000313" key="2">
    <source>
        <dbReference type="Proteomes" id="UP000238392"/>
    </source>
</evidence>